<organism evidence="13 14">
    <name type="scientific">Mycoplasma iguanae</name>
    <dbReference type="NCBI Taxonomy" id="292461"/>
    <lineage>
        <taxon>Bacteria</taxon>
        <taxon>Bacillati</taxon>
        <taxon>Mycoplasmatota</taxon>
        <taxon>Mollicutes</taxon>
        <taxon>Mycoplasmataceae</taxon>
        <taxon>Mycoplasma</taxon>
    </lineage>
</organism>
<evidence type="ECO:0000256" key="10">
    <source>
        <dbReference type="ARBA" id="ARBA00023136"/>
    </source>
</evidence>
<feature type="domain" description="V-ATPase proteolipid subunit C-like" evidence="12">
    <location>
        <begin position="10"/>
        <end position="72"/>
    </location>
</feature>
<accession>A0ABY5R986</accession>
<evidence type="ECO:0000256" key="9">
    <source>
        <dbReference type="ARBA" id="ARBA00023121"/>
    </source>
</evidence>
<gene>
    <name evidence="11" type="primary">atpE</name>
    <name evidence="13" type="ORF">NV226_00885</name>
</gene>
<feature type="site" description="Reversibly protonated during proton transport" evidence="11">
    <location>
        <position position="59"/>
    </location>
</feature>
<dbReference type="EMBL" id="CP102734">
    <property type="protein sequence ID" value="UVD82003.1"/>
    <property type="molecule type" value="Genomic_DNA"/>
</dbReference>
<keyword evidence="4 11" id="KW-0138">CF(0)</keyword>
<dbReference type="PRINTS" id="PR00124">
    <property type="entry name" value="ATPASEC"/>
</dbReference>
<keyword evidence="14" id="KW-1185">Reference proteome</keyword>
<comment type="function">
    <text evidence="11">F(1)F(0) ATP synthase produces ATP from ADP in the presence of a proton or sodium gradient. F-type ATPases consist of two structural domains, F(1) containing the extramembraneous catalytic core and F(0) containing the membrane proton channel, linked together by a central stalk and a peripheral stalk. During catalysis, ATP synthesis in the catalytic domain of F(1) is coupled via a rotary mechanism of the central stalk subunits to proton translocation.</text>
</comment>
<comment type="subcellular location">
    <subcellularLocation>
        <location evidence="11">Cell membrane</location>
        <topology evidence="11">Multi-pass membrane protein</topology>
    </subcellularLocation>
    <subcellularLocation>
        <location evidence="1">Membrane</location>
        <topology evidence="1">Multi-pass membrane protein</topology>
    </subcellularLocation>
</comment>
<evidence type="ECO:0000256" key="2">
    <source>
        <dbReference type="ARBA" id="ARBA00006704"/>
    </source>
</evidence>
<evidence type="ECO:0000256" key="5">
    <source>
        <dbReference type="ARBA" id="ARBA00022692"/>
    </source>
</evidence>
<evidence type="ECO:0000313" key="13">
    <source>
        <dbReference type="EMBL" id="UVD82003.1"/>
    </source>
</evidence>
<keyword evidence="9 11" id="KW-0446">Lipid-binding</keyword>
<dbReference type="InterPro" id="IPR002379">
    <property type="entry name" value="ATPase_proteolipid_c-like_dom"/>
</dbReference>
<evidence type="ECO:0000259" key="12">
    <source>
        <dbReference type="Pfam" id="PF00137"/>
    </source>
</evidence>
<evidence type="ECO:0000256" key="11">
    <source>
        <dbReference type="HAMAP-Rule" id="MF_01396"/>
    </source>
</evidence>
<keyword evidence="6 11" id="KW-0375">Hydrogen ion transport</keyword>
<dbReference type="PROSITE" id="PS00605">
    <property type="entry name" value="ATPASE_C"/>
    <property type="match status" value="1"/>
</dbReference>
<keyword evidence="11" id="KW-0066">ATP synthesis</keyword>
<keyword evidence="3 11" id="KW-0813">Transport</keyword>
<keyword evidence="11" id="KW-1003">Cell membrane</keyword>
<dbReference type="InterPro" id="IPR000454">
    <property type="entry name" value="ATP_synth_F0_csu"/>
</dbReference>
<dbReference type="InterPro" id="IPR020537">
    <property type="entry name" value="ATP_synth_F0_csu_DDCD_BS"/>
</dbReference>
<keyword evidence="5 11" id="KW-0812">Transmembrane</keyword>
<reference evidence="13" key="1">
    <citation type="submission" date="2022-08" db="EMBL/GenBank/DDBJ databases">
        <title>Complete genome of Mycoplasma iguanae type strain 2327.</title>
        <authorList>
            <person name="Spergser J."/>
        </authorList>
    </citation>
    <scope>NUCLEOTIDE SEQUENCE</scope>
    <source>
        <strain evidence="13">2327</strain>
    </source>
</reference>
<name>A0ABY5R986_9MOLU</name>
<dbReference type="CDD" id="cd18184">
    <property type="entry name" value="ATP-synt_Fo_c_NaATPase"/>
    <property type="match status" value="1"/>
</dbReference>
<evidence type="ECO:0000256" key="6">
    <source>
        <dbReference type="ARBA" id="ARBA00022781"/>
    </source>
</evidence>
<comment type="similarity">
    <text evidence="2 11">Belongs to the ATPase C chain family.</text>
</comment>
<dbReference type="Proteomes" id="UP001059252">
    <property type="component" value="Chromosome"/>
</dbReference>
<keyword evidence="7 11" id="KW-1133">Transmembrane helix</keyword>
<comment type="caution">
    <text evidence="11">Lacks conserved residue(s) required for the propagation of feature annotation.</text>
</comment>
<keyword evidence="10 11" id="KW-0472">Membrane</keyword>
<dbReference type="Pfam" id="PF00137">
    <property type="entry name" value="ATP-synt_C"/>
    <property type="match status" value="1"/>
</dbReference>
<protein>
    <recommendedName>
        <fullName evidence="11">ATP synthase subunit c</fullName>
    </recommendedName>
    <alternativeName>
        <fullName evidence="11">ATP synthase F(0) sector subunit c</fullName>
    </alternativeName>
    <alternativeName>
        <fullName evidence="11">F-type ATPase subunit c</fullName>
        <shortName evidence="11">F-ATPase subunit c</shortName>
    </alternativeName>
    <alternativeName>
        <fullName evidence="11">Lipid-binding protein</fullName>
    </alternativeName>
</protein>
<dbReference type="PANTHER" id="PTHR10031:SF0">
    <property type="entry name" value="ATPASE PROTEIN 9"/>
    <property type="match status" value="1"/>
</dbReference>
<feature type="transmembrane region" description="Helical" evidence="11">
    <location>
        <begin position="49"/>
        <end position="76"/>
    </location>
</feature>
<evidence type="ECO:0000256" key="7">
    <source>
        <dbReference type="ARBA" id="ARBA00022989"/>
    </source>
</evidence>
<dbReference type="HAMAP" id="MF_01396">
    <property type="entry name" value="ATP_synth_c_bact"/>
    <property type="match status" value="1"/>
</dbReference>
<keyword evidence="8 11" id="KW-0406">Ion transport</keyword>
<evidence type="ECO:0000313" key="14">
    <source>
        <dbReference type="Proteomes" id="UP001059252"/>
    </source>
</evidence>
<comment type="function">
    <text evidence="11">Key component of the F(0) channel; it plays a direct role in translocation across the membrane. A homomeric c-ring of between 10-14 subunits forms the central stalk rotor element with the F(1) delta and epsilon subunits.</text>
</comment>
<evidence type="ECO:0000256" key="1">
    <source>
        <dbReference type="ARBA" id="ARBA00004141"/>
    </source>
</evidence>
<dbReference type="Gene3D" id="1.20.120.610">
    <property type="entry name" value="lithium bound rotor ring of v- atpase"/>
    <property type="match status" value="1"/>
</dbReference>
<sequence>MTVGKGLVAIGAGLAMIGGASVGVGQGIAVGRAADAIGRNPEAEKVVRTNLIIGLAISETSAIYALIVSLILVFAFN</sequence>
<evidence type="ECO:0000256" key="8">
    <source>
        <dbReference type="ARBA" id="ARBA00023065"/>
    </source>
</evidence>
<dbReference type="PANTHER" id="PTHR10031">
    <property type="entry name" value="ATP SYNTHASE LIPID-BINDING PROTEIN, MITOCHONDRIAL"/>
    <property type="match status" value="1"/>
</dbReference>
<evidence type="ECO:0000256" key="4">
    <source>
        <dbReference type="ARBA" id="ARBA00022547"/>
    </source>
</evidence>
<proteinExistence type="inferred from homology"/>
<evidence type="ECO:0000256" key="3">
    <source>
        <dbReference type="ARBA" id="ARBA00022448"/>
    </source>
</evidence>
<dbReference type="InterPro" id="IPR035921">
    <property type="entry name" value="F/V-ATP_Csub_sf"/>
</dbReference>
<dbReference type="SUPFAM" id="SSF81333">
    <property type="entry name" value="F1F0 ATP synthase subunit C"/>
    <property type="match status" value="1"/>
</dbReference>